<dbReference type="EMBL" id="CAJPEV010000684">
    <property type="protein sequence ID" value="CAG0887611.1"/>
    <property type="molecule type" value="Genomic_DNA"/>
</dbReference>
<evidence type="ECO:0000259" key="5">
    <source>
        <dbReference type="Pfam" id="PF16077"/>
    </source>
</evidence>
<reference evidence="6" key="1">
    <citation type="submission" date="2020-11" db="EMBL/GenBank/DDBJ databases">
        <authorList>
            <person name="Tran Van P."/>
        </authorList>
    </citation>
    <scope>NUCLEOTIDE SEQUENCE</scope>
</reference>
<dbReference type="AlphaFoldDB" id="A0A7R8X856"/>
<dbReference type="InterPro" id="IPR032104">
    <property type="entry name" value="Spaetzle"/>
</dbReference>
<keyword evidence="2" id="KW-1015">Disulfide bond</keyword>
<keyword evidence="7" id="KW-1185">Reference proteome</keyword>
<dbReference type="FunFam" id="2.10.90.10:FF:000035">
    <property type="entry name" value="Spz1"/>
    <property type="match status" value="1"/>
</dbReference>
<evidence type="ECO:0000256" key="1">
    <source>
        <dbReference type="ARBA" id="ARBA00022729"/>
    </source>
</evidence>
<dbReference type="GO" id="GO:0005121">
    <property type="term" value="F:Toll binding"/>
    <property type="evidence" value="ECO:0007669"/>
    <property type="project" value="TreeGrafter"/>
</dbReference>
<dbReference type="GO" id="GO:0021556">
    <property type="term" value="P:central nervous system formation"/>
    <property type="evidence" value="ECO:0007669"/>
    <property type="project" value="TreeGrafter"/>
</dbReference>
<dbReference type="GO" id="GO:0045087">
    <property type="term" value="P:innate immune response"/>
    <property type="evidence" value="ECO:0007669"/>
    <property type="project" value="TreeGrafter"/>
</dbReference>
<sequence>MALFLTLLVGCAVSALGSRPSYGYHPQPSYGKHSYCDPRAAPVCSKNGTLMFCLEDTEYPLYDIKGAISSDPLFAKKFSDLPKQSADDLVEGLTKEEEDAFDYSFYTGASTGKSPYDVTHWSGPAGYICPSEVVYCKPRRAKNVAGEWRVIVNDDHYYKQTLRVETCEHPDAACRLVPICVKNKCTQKYVYHRLLSFDPCDPYKGLFIDVYRFPSACSCHIMA</sequence>
<name>A0A7R8X856_9CRUS</name>
<dbReference type="EMBL" id="LR900201">
    <property type="protein sequence ID" value="CAD7244676.1"/>
    <property type="molecule type" value="Genomic_DNA"/>
</dbReference>
<dbReference type="InterPro" id="IPR052444">
    <property type="entry name" value="Spz/Toll_ligand-like"/>
</dbReference>
<dbReference type="InterPro" id="IPR029034">
    <property type="entry name" value="Cystine-knot_cytokine"/>
</dbReference>
<gene>
    <name evidence="6" type="ORF">DSTB1V02_LOCUS4563</name>
</gene>
<feature type="signal peptide" evidence="4">
    <location>
        <begin position="1"/>
        <end position="17"/>
    </location>
</feature>
<proteinExistence type="predicted"/>
<dbReference type="Pfam" id="PF16077">
    <property type="entry name" value="Spaetzle"/>
    <property type="match status" value="1"/>
</dbReference>
<dbReference type="SUPFAM" id="SSF57501">
    <property type="entry name" value="Cystine-knot cytokines"/>
    <property type="match status" value="1"/>
</dbReference>
<evidence type="ECO:0000256" key="3">
    <source>
        <dbReference type="ARBA" id="ARBA00023180"/>
    </source>
</evidence>
<dbReference type="PANTHER" id="PTHR23199:SF12">
    <property type="entry name" value="NEUROTROPHIN 1-RELATED"/>
    <property type="match status" value="1"/>
</dbReference>
<dbReference type="GO" id="GO:0008083">
    <property type="term" value="F:growth factor activity"/>
    <property type="evidence" value="ECO:0007669"/>
    <property type="project" value="TreeGrafter"/>
</dbReference>
<evidence type="ECO:0000313" key="6">
    <source>
        <dbReference type="EMBL" id="CAD7244676.1"/>
    </source>
</evidence>
<dbReference type="PANTHER" id="PTHR23199">
    <property type="entry name" value="NEUROTROPHIN 1-RELATED"/>
    <property type="match status" value="1"/>
</dbReference>
<evidence type="ECO:0000313" key="7">
    <source>
        <dbReference type="Proteomes" id="UP000677054"/>
    </source>
</evidence>
<feature type="domain" description="Spaetzle" evidence="5">
    <location>
        <begin position="127"/>
        <end position="221"/>
    </location>
</feature>
<dbReference type="GO" id="GO:0005615">
    <property type="term" value="C:extracellular space"/>
    <property type="evidence" value="ECO:0007669"/>
    <property type="project" value="UniProtKB-ARBA"/>
</dbReference>
<evidence type="ECO:0000256" key="4">
    <source>
        <dbReference type="SAM" id="SignalP"/>
    </source>
</evidence>
<keyword evidence="3" id="KW-0325">Glycoprotein</keyword>
<dbReference type="OrthoDB" id="10064289at2759"/>
<accession>A0A7R8X856</accession>
<evidence type="ECO:0000256" key="2">
    <source>
        <dbReference type="ARBA" id="ARBA00023157"/>
    </source>
</evidence>
<protein>
    <recommendedName>
        <fullName evidence="5">Spaetzle domain-containing protein</fullName>
    </recommendedName>
</protein>
<keyword evidence="1 4" id="KW-0732">Signal</keyword>
<dbReference type="Proteomes" id="UP000677054">
    <property type="component" value="Unassembled WGS sequence"/>
</dbReference>
<dbReference type="Gene3D" id="2.10.90.10">
    <property type="entry name" value="Cystine-knot cytokines"/>
    <property type="match status" value="1"/>
</dbReference>
<organism evidence="6">
    <name type="scientific">Darwinula stevensoni</name>
    <dbReference type="NCBI Taxonomy" id="69355"/>
    <lineage>
        <taxon>Eukaryota</taxon>
        <taxon>Metazoa</taxon>
        <taxon>Ecdysozoa</taxon>
        <taxon>Arthropoda</taxon>
        <taxon>Crustacea</taxon>
        <taxon>Oligostraca</taxon>
        <taxon>Ostracoda</taxon>
        <taxon>Podocopa</taxon>
        <taxon>Podocopida</taxon>
        <taxon>Darwinulocopina</taxon>
        <taxon>Darwinuloidea</taxon>
        <taxon>Darwinulidae</taxon>
        <taxon>Darwinula</taxon>
    </lineage>
</organism>
<feature type="chain" id="PRO_5036209059" description="Spaetzle domain-containing protein" evidence="4">
    <location>
        <begin position="18"/>
        <end position="223"/>
    </location>
</feature>